<dbReference type="InterPro" id="IPR011990">
    <property type="entry name" value="TPR-like_helical_dom_sf"/>
</dbReference>
<evidence type="ECO:0000256" key="5">
    <source>
        <dbReference type="PROSITE-ProRule" id="PRU00134"/>
    </source>
</evidence>
<proteinExistence type="predicted"/>
<keyword evidence="4" id="KW-0862">Zinc</keyword>
<evidence type="ECO:0000256" key="1">
    <source>
        <dbReference type="ARBA" id="ARBA00022723"/>
    </source>
</evidence>
<evidence type="ECO:0000313" key="8">
    <source>
        <dbReference type="Proteomes" id="UP000631114"/>
    </source>
</evidence>
<keyword evidence="3 5" id="KW-0863">Zinc-finger</keyword>
<accession>A0A835H6V3</accession>
<dbReference type="PANTHER" id="PTHR47926:SF359">
    <property type="entry name" value="PENTACOTRIPEPTIDE-REPEAT REGION OF PRORP DOMAIN-CONTAINING PROTEIN"/>
    <property type="match status" value="1"/>
</dbReference>
<dbReference type="Pfam" id="PF01535">
    <property type="entry name" value="PPR"/>
    <property type="match status" value="2"/>
</dbReference>
<dbReference type="EMBL" id="JADFTS010000008">
    <property type="protein sequence ID" value="KAF9594665.1"/>
    <property type="molecule type" value="Genomic_DNA"/>
</dbReference>
<reference evidence="7 8" key="1">
    <citation type="submission" date="2020-10" db="EMBL/GenBank/DDBJ databases">
        <title>The Coptis chinensis genome and diversification of protoberbering-type alkaloids.</title>
        <authorList>
            <person name="Wang B."/>
            <person name="Shu S."/>
            <person name="Song C."/>
            <person name="Liu Y."/>
        </authorList>
    </citation>
    <scope>NUCLEOTIDE SEQUENCE [LARGE SCALE GENOMIC DNA]</scope>
    <source>
        <strain evidence="7">HL-2020</strain>
        <tissue evidence="7">Leaf</tissue>
    </source>
</reference>
<keyword evidence="2" id="KW-0677">Repeat</keyword>
<dbReference type="GO" id="GO:0009451">
    <property type="term" value="P:RNA modification"/>
    <property type="evidence" value="ECO:0007669"/>
    <property type="project" value="InterPro"/>
</dbReference>
<dbReference type="Proteomes" id="UP000631114">
    <property type="component" value="Unassembled WGS sequence"/>
</dbReference>
<name>A0A835H6V3_9MAGN</name>
<comment type="caution">
    <text evidence="7">The sequence shown here is derived from an EMBL/GenBank/DDBJ whole genome shotgun (WGS) entry which is preliminary data.</text>
</comment>
<dbReference type="AlphaFoldDB" id="A0A835H6V3"/>
<dbReference type="InterPro" id="IPR002893">
    <property type="entry name" value="Znf_MYND"/>
</dbReference>
<dbReference type="InterPro" id="IPR046960">
    <property type="entry name" value="PPR_At4g14850-like_plant"/>
</dbReference>
<organism evidence="7 8">
    <name type="scientific">Coptis chinensis</name>
    <dbReference type="NCBI Taxonomy" id="261450"/>
    <lineage>
        <taxon>Eukaryota</taxon>
        <taxon>Viridiplantae</taxon>
        <taxon>Streptophyta</taxon>
        <taxon>Embryophyta</taxon>
        <taxon>Tracheophyta</taxon>
        <taxon>Spermatophyta</taxon>
        <taxon>Magnoliopsida</taxon>
        <taxon>Ranunculales</taxon>
        <taxon>Ranunculaceae</taxon>
        <taxon>Coptidoideae</taxon>
        <taxon>Coptis</taxon>
    </lineage>
</organism>
<gene>
    <name evidence="7" type="ORF">IFM89_034348</name>
</gene>
<evidence type="ECO:0000256" key="2">
    <source>
        <dbReference type="ARBA" id="ARBA00022737"/>
    </source>
</evidence>
<dbReference type="Gene3D" id="1.25.40.10">
    <property type="entry name" value="Tetratricopeptide repeat domain"/>
    <property type="match status" value="1"/>
</dbReference>
<evidence type="ECO:0000313" key="7">
    <source>
        <dbReference type="EMBL" id="KAF9594665.1"/>
    </source>
</evidence>
<dbReference type="Pfam" id="PF01753">
    <property type="entry name" value="zf-MYND"/>
    <property type="match status" value="1"/>
</dbReference>
<dbReference type="SUPFAM" id="SSF144232">
    <property type="entry name" value="HIT/MYND zinc finger-like"/>
    <property type="match status" value="1"/>
</dbReference>
<dbReference type="GO" id="GO:0008270">
    <property type="term" value="F:zinc ion binding"/>
    <property type="evidence" value="ECO:0007669"/>
    <property type="project" value="UniProtKB-KW"/>
</dbReference>
<feature type="domain" description="MYND-type" evidence="6">
    <location>
        <begin position="196"/>
        <end position="234"/>
    </location>
</feature>
<keyword evidence="8" id="KW-1185">Reference proteome</keyword>
<dbReference type="GO" id="GO:0003723">
    <property type="term" value="F:RNA binding"/>
    <property type="evidence" value="ECO:0007669"/>
    <property type="project" value="InterPro"/>
</dbReference>
<dbReference type="PANTHER" id="PTHR47926">
    <property type="entry name" value="PENTATRICOPEPTIDE REPEAT-CONTAINING PROTEIN"/>
    <property type="match status" value="1"/>
</dbReference>
<dbReference type="Gene3D" id="6.10.140.2220">
    <property type="match status" value="1"/>
</dbReference>
<protein>
    <recommendedName>
        <fullName evidence="6">MYND-type domain-containing protein</fullName>
    </recommendedName>
</protein>
<sequence length="315" mass="35213">MVNKDSVSWNIVIDTWVSWYMFVKARGEVFEPNVSTLVLVLQACRNLRAIYEGLGIHGLLADISVQNSLLGFHSEFGGLEFPRKLFDEMPVKDVVSWSVMIGAYVQSGEGLGGFLLFKEMLSGWKLFRQMERRDTICWSTMITAFLHSGKPETAISPIPRDDSVTGQVQFDYHVECTGSLCTYRLIADLRCDGGVCGACGKARSSKRCSGCKVVMYCSHTCQLEHWRSSHKQKCQELKKFGGLSAKSDISSIGGKASCCDGKSTKEFPLIKKVLFPYEEFVKLFNWNDVRFPPCGLLNCGNMSVCYANVVLQCLH</sequence>
<evidence type="ECO:0000259" key="6">
    <source>
        <dbReference type="PROSITE" id="PS50865"/>
    </source>
</evidence>
<evidence type="ECO:0000256" key="4">
    <source>
        <dbReference type="ARBA" id="ARBA00022833"/>
    </source>
</evidence>
<evidence type="ECO:0000256" key="3">
    <source>
        <dbReference type="ARBA" id="ARBA00022771"/>
    </source>
</evidence>
<dbReference type="InterPro" id="IPR002885">
    <property type="entry name" value="PPR_rpt"/>
</dbReference>
<dbReference type="PROSITE" id="PS50865">
    <property type="entry name" value="ZF_MYND_2"/>
    <property type="match status" value="1"/>
</dbReference>
<keyword evidence="1" id="KW-0479">Metal-binding</keyword>
<dbReference type="OrthoDB" id="1743970at2759"/>